<dbReference type="Proteomes" id="UP001172756">
    <property type="component" value="Unassembled WGS sequence"/>
</dbReference>
<feature type="domain" description="SGNH hydrolase-type esterase" evidence="2">
    <location>
        <begin position="80"/>
        <end position="251"/>
    </location>
</feature>
<keyword evidence="1" id="KW-0812">Transmembrane</keyword>
<dbReference type="Gene3D" id="3.40.50.1110">
    <property type="entry name" value="SGNH hydrolase"/>
    <property type="match status" value="1"/>
</dbReference>
<sequence length="268" mass="28512">MTPDETREGRGLSAHRHRLFARVGGAPVWLLAATVLAIVAALIAWTARPATPAASWDPLEPIVTPTATTAAEPEISDVLFVGDSYTAGAGATEDKVEQLRWSARVSQELGWNEINVALGGTGYVMTSGFEGCGVDFCPRYRERILTADADPDLVVISGGRNDGPEPEGFYQSVLSTFETAQERWPDAMIVVTLPLWDDDPAPEWLAADATVILTAARSAEVDVLDLGQPLEGVASFIAEDGIHPSDAGHEAIAAAFIDAWNARAEAES</sequence>
<dbReference type="EMBL" id="JAUHQB010000009">
    <property type="protein sequence ID" value="MDN4484170.1"/>
    <property type="molecule type" value="Genomic_DNA"/>
</dbReference>
<evidence type="ECO:0000313" key="3">
    <source>
        <dbReference type="EMBL" id="MDN4484170.1"/>
    </source>
</evidence>
<reference evidence="3 4" key="1">
    <citation type="submission" date="2023-06" db="EMBL/GenBank/DDBJ databases">
        <title>SYSU T0a273.</title>
        <authorList>
            <person name="Gao L."/>
            <person name="Fang B.-Z."/>
            <person name="Li W.-J."/>
        </authorList>
    </citation>
    <scope>NUCLEOTIDE SEQUENCE [LARGE SCALE GENOMIC DNA]</scope>
    <source>
        <strain evidence="3 4">SYSU T0a273</strain>
    </source>
</reference>
<dbReference type="InterPro" id="IPR013830">
    <property type="entry name" value="SGNH_hydro"/>
</dbReference>
<evidence type="ECO:0000256" key="1">
    <source>
        <dbReference type="SAM" id="Phobius"/>
    </source>
</evidence>
<keyword evidence="3" id="KW-0378">Hydrolase</keyword>
<dbReference type="SUPFAM" id="SSF52266">
    <property type="entry name" value="SGNH hydrolase"/>
    <property type="match status" value="1"/>
</dbReference>
<protein>
    <submittedName>
        <fullName evidence="3">SGNH/GDSL hydrolase family protein</fullName>
    </submittedName>
</protein>
<dbReference type="Pfam" id="PF13472">
    <property type="entry name" value="Lipase_GDSL_2"/>
    <property type="match status" value="1"/>
</dbReference>
<comment type="caution">
    <text evidence="3">The sequence shown here is derived from an EMBL/GenBank/DDBJ whole genome shotgun (WGS) entry which is preliminary data.</text>
</comment>
<evidence type="ECO:0000313" key="4">
    <source>
        <dbReference type="Proteomes" id="UP001172756"/>
    </source>
</evidence>
<dbReference type="RefSeq" id="WP_301160815.1">
    <property type="nucleotide sequence ID" value="NZ_JAUHQB010000009.1"/>
</dbReference>
<name>A0AB35MKE6_9MICO</name>
<feature type="transmembrane region" description="Helical" evidence="1">
    <location>
        <begin position="20"/>
        <end position="45"/>
    </location>
</feature>
<dbReference type="InterPro" id="IPR051532">
    <property type="entry name" value="Ester_Hydrolysis_Enzymes"/>
</dbReference>
<dbReference type="InterPro" id="IPR036514">
    <property type="entry name" value="SGNH_hydro_sf"/>
</dbReference>
<evidence type="ECO:0000259" key="2">
    <source>
        <dbReference type="Pfam" id="PF13472"/>
    </source>
</evidence>
<gene>
    <name evidence="3" type="ORF">QQ002_11520</name>
</gene>
<dbReference type="PANTHER" id="PTHR30383">
    <property type="entry name" value="THIOESTERASE 1/PROTEASE 1/LYSOPHOSPHOLIPASE L1"/>
    <property type="match status" value="1"/>
</dbReference>
<dbReference type="AlphaFoldDB" id="A0AB35MKE6"/>
<keyword evidence="1" id="KW-1133">Transmembrane helix</keyword>
<accession>A0AB35MKE6</accession>
<proteinExistence type="predicted"/>
<dbReference type="CDD" id="cd00229">
    <property type="entry name" value="SGNH_hydrolase"/>
    <property type="match status" value="1"/>
</dbReference>
<dbReference type="GO" id="GO:0016787">
    <property type="term" value="F:hydrolase activity"/>
    <property type="evidence" value="ECO:0007669"/>
    <property type="project" value="UniProtKB-KW"/>
</dbReference>
<organism evidence="3 4">
    <name type="scientific">Demequina lignilytica</name>
    <dbReference type="NCBI Taxonomy" id="3051663"/>
    <lineage>
        <taxon>Bacteria</taxon>
        <taxon>Bacillati</taxon>
        <taxon>Actinomycetota</taxon>
        <taxon>Actinomycetes</taxon>
        <taxon>Micrococcales</taxon>
        <taxon>Demequinaceae</taxon>
        <taxon>Demequina</taxon>
    </lineage>
</organism>
<keyword evidence="1" id="KW-0472">Membrane</keyword>